<dbReference type="RefSeq" id="WP_345010066.1">
    <property type="nucleotide sequence ID" value="NZ_BAABFC010000003.1"/>
</dbReference>
<dbReference type="EMBL" id="BAABFC010000003">
    <property type="protein sequence ID" value="GAA4494719.1"/>
    <property type="molecule type" value="Genomic_DNA"/>
</dbReference>
<gene>
    <name evidence="8" type="ORF">GCM10023095_06800</name>
</gene>
<evidence type="ECO:0000259" key="7">
    <source>
        <dbReference type="Pfam" id="PF00892"/>
    </source>
</evidence>
<comment type="subcellular location">
    <subcellularLocation>
        <location evidence="1">Cell membrane</location>
        <topology evidence="1">Multi-pass membrane protein</topology>
    </subcellularLocation>
</comment>
<feature type="transmembrane region" description="Helical" evidence="6">
    <location>
        <begin position="130"/>
        <end position="150"/>
    </location>
</feature>
<evidence type="ECO:0000256" key="2">
    <source>
        <dbReference type="ARBA" id="ARBA00022475"/>
    </source>
</evidence>
<feature type="domain" description="EamA" evidence="7">
    <location>
        <begin position="159"/>
        <end position="290"/>
    </location>
</feature>
<feature type="transmembrane region" description="Helical" evidence="6">
    <location>
        <begin position="70"/>
        <end position="89"/>
    </location>
</feature>
<dbReference type="SUPFAM" id="SSF103481">
    <property type="entry name" value="Multidrug resistance efflux transporter EmrE"/>
    <property type="match status" value="2"/>
</dbReference>
<reference evidence="9" key="1">
    <citation type="journal article" date="2019" name="Int. J. Syst. Evol. Microbiol.">
        <title>The Global Catalogue of Microorganisms (GCM) 10K type strain sequencing project: providing services to taxonomists for standard genome sequencing and annotation.</title>
        <authorList>
            <consortium name="The Broad Institute Genomics Platform"/>
            <consortium name="The Broad Institute Genome Sequencing Center for Infectious Disease"/>
            <person name="Wu L."/>
            <person name="Ma J."/>
        </authorList>
    </citation>
    <scope>NUCLEOTIDE SEQUENCE [LARGE SCALE GENOMIC DNA]</scope>
    <source>
        <strain evidence="9">JCM 32226</strain>
    </source>
</reference>
<dbReference type="PANTHER" id="PTHR42920:SF11">
    <property type="entry name" value="INNER MEMBRANE PROTEIN YTFF"/>
    <property type="match status" value="1"/>
</dbReference>
<feature type="transmembrane region" description="Helical" evidence="6">
    <location>
        <begin position="276"/>
        <end position="293"/>
    </location>
</feature>
<keyword evidence="2" id="KW-1003">Cell membrane</keyword>
<sequence length="296" mass="30333">MLARLSAPVPQARAAVLLASLLWGTTGTVASFSQALSPLAIGAFAMGVGGLLQTLLAWRHIHRALAALQAHWPLVLTGALAIAVYPLAFYSAMRLAGVAIGTVISIGTAPFFTLLLECLIGQGGAVSRRWWLSFALGVIGLALLSLPGAAPASAPAPVIGTLLGLLAGFTYALYSWVAKRLIAGGIRSQAAMGSLFGLGALLLLPSLLLTGSHLTAPVGNLLVVGYMALVPMFLGYLAFGFALRHVAASQATLLTLFEPVVAALLAVTVVGEPIPALGWLGMGLILGCLLLQARGE</sequence>
<feature type="transmembrane region" description="Helical" evidence="6">
    <location>
        <begin position="190"/>
        <end position="209"/>
    </location>
</feature>
<keyword evidence="4 6" id="KW-1133">Transmembrane helix</keyword>
<dbReference type="Pfam" id="PF00892">
    <property type="entry name" value="EamA"/>
    <property type="match status" value="2"/>
</dbReference>
<dbReference type="PANTHER" id="PTHR42920">
    <property type="entry name" value="OS03G0707200 PROTEIN-RELATED"/>
    <property type="match status" value="1"/>
</dbReference>
<keyword evidence="3 6" id="KW-0812">Transmembrane</keyword>
<proteinExistence type="predicted"/>
<evidence type="ECO:0000256" key="3">
    <source>
        <dbReference type="ARBA" id="ARBA00022692"/>
    </source>
</evidence>
<feature type="transmembrane region" description="Helical" evidence="6">
    <location>
        <begin position="156"/>
        <end position="178"/>
    </location>
</feature>
<comment type="caution">
    <text evidence="8">The sequence shown here is derived from an EMBL/GenBank/DDBJ whole genome shotgun (WGS) entry which is preliminary data.</text>
</comment>
<keyword evidence="5 6" id="KW-0472">Membrane</keyword>
<feature type="transmembrane region" description="Helical" evidence="6">
    <location>
        <begin position="95"/>
        <end position="118"/>
    </location>
</feature>
<name>A0ABP8PYL8_9GAMM</name>
<feature type="transmembrane region" description="Helical" evidence="6">
    <location>
        <begin position="251"/>
        <end position="270"/>
    </location>
</feature>
<organism evidence="8 9">
    <name type="scientific">Pseudaeromonas paramecii</name>
    <dbReference type="NCBI Taxonomy" id="2138166"/>
    <lineage>
        <taxon>Bacteria</taxon>
        <taxon>Pseudomonadati</taxon>
        <taxon>Pseudomonadota</taxon>
        <taxon>Gammaproteobacteria</taxon>
        <taxon>Aeromonadales</taxon>
        <taxon>Aeromonadaceae</taxon>
        <taxon>Pseudaeromonas</taxon>
    </lineage>
</organism>
<dbReference type="InterPro" id="IPR037185">
    <property type="entry name" value="EmrE-like"/>
</dbReference>
<feature type="transmembrane region" description="Helical" evidence="6">
    <location>
        <begin position="40"/>
        <end position="58"/>
    </location>
</feature>
<dbReference type="InterPro" id="IPR051258">
    <property type="entry name" value="Diverse_Substrate_Transporter"/>
</dbReference>
<evidence type="ECO:0000256" key="6">
    <source>
        <dbReference type="SAM" id="Phobius"/>
    </source>
</evidence>
<evidence type="ECO:0000256" key="4">
    <source>
        <dbReference type="ARBA" id="ARBA00022989"/>
    </source>
</evidence>
<evidence type="ECO:0000256" key="1">
    <source>
        <dbReference type="ARBA" id="ARBA00004651"/>
    </source>
</evidence>
<dbReference type="Proteomes" id="UP001501321">
    <property type="component" value="Unassembled WGS sequence"/>
</dbReference>
<protein>
    <submittedName>
        <fullName evidence="8">EamA family transporter</fullName>
    </submittedName>
</protein>
<evidence type="ECO:0000313" key="9">
    <source>
        <dbReference type="Proteomes" id="UP001501321"/>
    </source>
</evidence>
<evidence type="ECO:0000313" key="8">
    <source>
        <dbReference type="EMBL" id="GAA4494719.1"/>
    </source>
</evidence>
<feature type="domain" description="EamA" evidence="7">
    <location>
        <begin position="15"/>
        <end position="145"/>
    </location>
</feature>
<dbReference type="InterPro" id="IPR000620">
    <property type="entry name" value="EamA_dom"/>
</dbReference>
<accession>A0ABP8PYL8</accession>
<keyword evidence="9" id="KW-1185">Reference proteome</keyword>
<evidence type="ECO:0000256" key="5">
    <source>
        <dbReference type="ARBA" id="ARBA00023136"/>
    </source>
</evidence>
<feature type="transmembrane region" description="Helical" evidence="6">
    <location>
        <begin position="221"/>
        <end position="239"/>
    </location>
</feature>